<protein>
    <submittedName>
        <fullName evidence="2">GNAT family N-acetyltransferase</fullName>
    </submittedName>
</protein>
<dbReference type="PANTHER" id="PTHR43610">
    <property type="entry name" value="BLL6696 PROTEIN"/>
    <property type="match status" value="1"/>
</dbReference>
<proteinExistence type="predicted"/>
<reference evidence="2 3" key="1">
    <citation type="submission" date="2020-04" db="EMBL/GenBank/DDBJ databases">
        <title>Metagenomic profiling of ammonia- and methane-oxidizing microorganisms in a Dutch drinking water treatment plant.</title>
        <authorList>
            <person name="Poghosyan L."/>
            <person name="Leucker S."/>
        </authorList>
    </citation>
    <scope>NUCLEOTIDE SEQUENCE [LARGE SCALE GENOMIC DNA]</scope>
    <source>
        <strain evidence="2">S-RSF-IL-03</strain>
    </source>
</reference>
<evidence type="ECO:0000313" key="3">
    <source>
        <dbReference type="Proteomes" id="UP000580839"/>
    </source>
</evidence>
<keyword evidence="2" id="KW-0808">Transferase</keyword>
<dbReference type="PANTHER" id="PTHR43610:SF1">
    <property type="entry name" value="N-ACETYLTRANSFERASE DOMAIN-CONTAINING PROTEIN"/>
    <property type="match status" value="1"/>
</dbReference>
<dbReference type="PROSITE" id="PS51186">
    <property type="entry name" value="GNAT"/>
    <property type="match status" value="1"/>
</dbReference>
<dbReference type="EMBL" id="JABFRW010000057">
    <property type="protein sequence ID" value="NOT33614.1"/>
    <property type="molecule type" value="Genomic_DNA"/>
</dbReference>
<organism evidence="2 3">
    <name type="scientific">Eiseniibacteriota bacterium</name>
    <dbReference type="NCBI Taxonomy" id="2212470"/>
    <lineage>
        <taxon>Bacteria</taxon>
        <taxon>Candidatus Eiseniibacteriota</taxon>
    </lineage>
</organism>
<dbReference type="InterPro" id="IPR000182">
    <property type="entry name" value="GNAT_dom"/>
</dbReference>
<evidence type="ECO:0000259" key="1">
    <source>
        <dbReference type="PROSITE" id="PS51186"/>
    </source>
</evidence>
<gene>
    <name evidence="2" type="ORF">HOP12_05515</name>
</gene>
<dbReference type="Proteomes" id="UP000580839">
    <property type="component" value="Unassembled WGS sequence"/>
</dbReference>
<comment type="caution">
    <text evidence="2">The sequence shown here is derived from an EMBL/GenBank/DDBJ whole genome shotgun (WGS) entry which is preliminary data.</text>
</comment>
<dbReference type="SUPFAM" id="SSF55729">
    <property type="entry name" value="Acyl-CoA N-acyltransferases (Nat)"/>
    <property type="match status" value="1"/>
</dbReference>
<dbReference type="InterPro" id="IPR016181">
    <property type="entry name" value="Acyl_CoA_acyltransferase"/>
</dbReference>
<feature type="domain" description="N-acetyltransferase" evidence="1">
    <location>
        <begin position="23"/>
        <end position="186"/>
    </location>
</feature>
<dbReference type="Gene3D" id="3.40.630.30">
    <property type="match status" value="1"/>
</dbReference>
<accession>A0A849SLZ1</accession>
<dbReference type="AlphaFoldDB" id="A0A849SLZ1"/>
<dbReference type="GO" id="GO:0016747">
    <property type="term" value="F:acyltransferase activity, transferring groups other than amino-acyl groups"/>
    <property type="evidence" value="ECO:0007669"/>
    <property type="project" value="InterPro"/>
</dbReference>
<name>A0A849SLZ1_UNCEI</name>
<sequence>MSPTPAVAPLPALEPAILDGQRVRMEPLDLTRHFDGLVAIGLDDELWRWTLNHPRTPDELRGYLETALREQAEHRSIPFATIDKASGRVAGCTRFGNIDRANRRVEIGWTWVGRPYQRSHVNTEAKHLMFRHAFEVWGCARVELKTNVLNDKSRNAMKRIGCVEEGVLRKHAVSDAGVWRDSIFYSVIDTEWPAVKRRLEEMMTR</sequence>
<dbReference type="Pfam" id="PF13302">
    <property type="entry name" value="Acetyltransf_3"/>
    <property type="match status" value="1"/>
</dbReference>
<evidence type="ECO:0000313" key="2">
    <source>
        <dbReference type="EMBL" id="NOT33614.1"/>
    </source>
</evidence>